<dbReference type="STRING" id="36087.A0A077Z452"/>
<comment type="pathway">
    <text evidence="4 8">Carbohydrate metabolism; galactose metabolism.</text>
</comment>
<keyword evidence="5 8" id="KW-0520">NAD</keyword>
<feature type="domain" description="NAD-dependent epimerase/dehydratase" evidence="9">
    <location>
        <begin position="10"/>
        <end position="276"/>
    </location>
</feature>
<comment type="catalytic activity">
    <reaction evidence="2 8">
        <text>UDP-alpha-D-glucose = UDP-alpha-D-galactose</text>
        <dbReference type="Rhea" id="RHEA:22168"/>
        <dbReference type="ChEBI" id="CHEBI:58885"/>
        <dbReference type="ChEBI" id="CHEBI:66914"/>
        <dbReference type="EC" id="5.1.3.2"/>
    </reaction>
</comment>
<reference evidence="10" key="2">
    <citation type="submission" date="2014-03" db="EMBL/GenBank/DDBJ databases">
        <title>The whipworm genome and dual-species transcriptomics of an intimate host-pathogen interaction.</title>
        <authorList>
            <person name="Foth B.J."/>
            <person name="Tsai I.J."/>
            <person name="Reid A.J."/>
            <person name="Bancroft A.J."/>
            <person name="Nichol S."/>
            <person name="Tracey A."/>
            <person name="Holroyd N."/>
            <person name="Cotton J.A."/>
            <person name="Stanley E.J."/>
            <person name="Zarowiecki M."/>
            <person name="Liu J.Z."/>
            <person name="Huckvale T."/>
            <person name="Cooper P.J."/>
            <person name="Grencis R.K."/>
            <person name="Berriman M."/>
        </authorList>
    </citation>
    <scope>NUCLEOTIDE SEQUENCE [LARGE SCALE GENOMIC DNA]</scope>
</reference>
<comment type="catalytic activity">
    <reaction evidence="1">
        <text>UDP-N-acetyl-alpha-D-glucosamine = UDP-N-acetyl-alpha-D-galactosamine</text>
        <dbReference type="Rhea" id="RHEA:20517"/>
        <dbReference type="ChEBI" id="CHEBI:57705"/>
        <dbReference type="ChEBI" id="CHEBI:67138"/>
        <dbReference type="EC" id="5.1.3.7"/>
    </reaction>
</comment>
<dbReference type="UniPathway" id="UPA00214"/>
<dbReference type="GO" id="GO:0005829">
    <property type="term" value="C:cytosol"/>
    <property type="evidence" value="ECO:0007669"/>
    <property type="project" value="TreeGrafter"/>
</dbReference>
<dbReference type="SUPFAM" id="SSF51735">
    <property type="entry name" value="NAD(P)-binding Rossmann-fold domains"/>
    <property type="match status" value="1"/>
</dbReference>
<dbReference type="AlphaFoldDB" id="A0A077Z452"/>
<dbReference type="EC" id="5.1.3.2" evidence="8"/>
<protein>
    <recommendedName>
        <fullName evidence="8">UDP-glucose 4-epimerase</fullName>
        <ecNumber evidence="8">5.1.3.2</ecNumber>
    </recommendedName>
</protein>
<dbReference type="EMBL" id="HG805856">
    <property type="protein sequence ID" value="CDW53500.1"/>
    <property type="molecule type" value="Genomic_DNA"/>
</dbReference>
<keyword evidence="6" id="KW-0299">Galactose metabolism</keyword>
<evidence type="ECO:0000256" key="7">
    <source>
        <dbReference type="ARBA" id="ARBA00023235"/>
    </source>
</evidence>
<dbReference type="GO" id="GO:0033499">
    <property type="term" value="P:galactose catabolic process via UDP-galactose, Leloir pathway"/>
    <property type="evidence" value="ECO:0007669"/>
    <property type="project" value="TreeGrafter"/>
</dbReference>
<name>A0A077Z452_TRITR</name>
<keyword evidence="8" id="KW-0119">Carbohydrate metabolism</keyword>
<keyword evidence="11" id="KW-1185">Reference proteome</keyword>
<dbReference type="PANTHER" id="PTHR43725">
    <property type="entry name" value="UDP-GLUCOSE 4-EPIMERASE"/>
    <property type="match status" value="1"/>
</dbReference>
<evidence type="ECO:0000313" key="11">
    <source>
        <dbReference type="Proteomes" id="UP000030665"/>
    </source>
</evidence>
<sequence length="352" mass="39139">MQVAPSQSSILVTGAGGFVGSHVVLELLCQDYNVIAVDNYTNCVKGDANTPVSLSRVKKLCGKDLTFYETNLTDEVALRKIFDRHQIDCVMHFAGLKAVGESIQMPVQYYENNVAGTLNLLQVMQKYEVSNIIFSSSATVYGPAQFLPISETHPTGIGLTNPYGKSKYFVEEILRDLYASDNDWNIVLLRYFNPVGAHPSGEIGEDPSDTPNNLMPNVSRAAAKLIPFLRVFGADYDTIDGTGVRDYVHVVDLARGHTASLRKIFSKCGLKIYNLGTGNGFSVLQVVKMFEAVSGTKIELKFEERRPGDLPSVYCDASLAEMELQWKAQYDLRQMCIDTWNWQTKSPKGYRD</sequence>
<comment type="subunit">
    <text evidence="8">Homodimer.</text>
</comment>
<reference evidence="10" key="1">
    <citation type="submission" date="2014-01" db="EMBL/GenBank/DDBJ databases">
        <authorList>
            <person name="Aslett M."/>
        </authorList>
    </citation>
    <scope>NUCLEOTIDE SEQUENCE</scope>
</reference>
<evidence type="ECO:0000256" key="8">
    <source>
        <dbReference type="RuleBase" id="RU366046"/>
    </source>
</evidence>
<gene>
    <name evidence="10" type="ORF">TTRE_0000176501</name>
</gene>
<dbReference type="OrthoDB" id="9402762at2759"/>
<dbReference type="Proteomes" id="UP000030665">
    <property type="component" value="Unassembled WGS sequence"/>
</dbReference>
<keyword evidence="7 8" id="KW-0413">Isomerase</keyword>
<dbReference type="InterPro" id="IPR005886">
    <property type="entry name" value="UDP_G4E"/>
</dbReference>
<evidence type="ECO:0000256" key="5">
    <source>
        <dbReference type="ARBA" id="ARBA00023027"/>
    </source>
</evidence>
<dbReference type="InterPro" id="IPR036291">
    <property type="entry name" value="NAD(P)-bd_dom_sf"/>
</dbReference>
<dbReference type="CDD" id="cd05247">
    <property type="entry name" value="UDP_G4E_1_SDR_e"/>
    <property type="match status" value="1"/>
</dbReference>
<dbReference type="GO" id="GO:0003978">
    <property type="term" value="F:UDP-glucose 4-epimerase activity"/>
    <property type="evidence" value="ECO:0007669"/>
    <property type="project" value="UniProtKB-UniRule"/>
</dbReference>
<accession>A0A077Z452</accession>
<evidence type="ECO:0000256" key="2">
    <source>
        <dbReference type="ARBA" id="ARBA00000083"/>
    </source>
</evidence>
<dbReference type="NCBIfam" id="TIGR01179">
    <property type="entry name" value="galE"/>
    <property type="match status" value="1"/>
</dbReference>
<evidence type="ECO:0000256" key="1">
    <source>
        <dbReference type="ARBA" id="ARBA00000014"/>
    </source>
</evidence>
<organism evidence="10 11">
    <name type="scientific">Trichuris trichiura</name>
    <name type="common">Whipworm</name>
    <name type="synonym">Trichocephalus trichiurus</name>
    <dbReference type="NCBI Taxonomy" id="36087"/>
    <lineage>
        <taxon>Eukaryota</taxon>
        <taxon>Metazoa</taxon>
        <taxon>Ecdysozoa</taxon>
        <taxon>Nematoda</taxon>
        <taxon>Enoplea</taxon>
        <taxon>Dorylaimia</taxon>
        <taxon>Trichinellida</taxon>
        <taxon>Trichuridae</taxon>
        <taxon>Trichuris</taxon>
    </lineage>
</organism>
<dbReference type="Gene3D" id="3.40.50.720">
    <property type="entry name" value="NAD(P)-binding Rossmann-like Domain"/>
    <property type="match status" value="1"/>
</dbReference>
<dbReference type="GO" id="GO:0003974">
    <property type="term" value="F:UDP-N-acetylglucosamine 4-epimerase activity"/>
    <property type="evidence" value="ECO:0007669"/>
    <property type="project" value="UniProtKB-EC"/>
</dbReference>
<dbReference type="Pfam" id="PF01370">
    <property type="entry name" value="Epimerase"/>
    <property type="match status" value="1"/>
</dbReference>
<proteinExistence type="inferred from homology"/>
<comment type="cofactor">
    <cofactor evidence="3 8">
        <name>NAD(+)</name>
        <dbReference type="ChEBI" id="CHEBI:57540"/>
    </cofactor>
</comment>
<evidence type="ECO:0000256" key="6">
    <source>
        <dbReference type="ARBA" id="ARBA00023144"/>
    </source>
</evidence>
<dbReference type="NCBIfam" id="NF007956">
    <property type="entry name" value="PRK10675.1"/>
    <property type="match status" value="1"/>
</dbReference>
<evidence type="ECO:0000256" key="3">
    <source>
        <dbReference type="ARBA" id="ARBA00001911"/>
    </source>
</evidence>
<dbReference type="PANTHER" id="PTHR43725:SF47">
    <property type="entry name" value="UDP-GLUCOSE 4-EPIMERASE"/>
    <property type="match status" value="1"/>
</dbReference>
<evidence type="ECO:0000256" key="4">
    <source>
        <dbReference type="ARBA" id="ARBA00004947"/>
    </source>
</evidence>
<evidence type="ECO:0000259" key="9">
    <source>
        <dbReference type="Pfam" id="PF01370"/>
    </source>
</evidence>
<evidence type="ECO:0000313" key="10">
    <source>
        <dbReference type="EMBL" id="CDW53500.1"/>
    </source>
</evidence>
<comment type="similarity">
    <text evidence="8">Belongs to the NAD(P)-dependent epimerase/dehydratase family.</text>
</comment>
<dbReference type="InterPro" id="IPR001509">
    <property type="entry name" value="Epimerase_deHydtase"/>
</dbReference>
<dbReference type="Gene3D" id="3.90.25.10">
    <property type="entry name" value="UDP-galactose 4-epimerase, domain 1"/>
    <property type="match status" value="1"/>
</dbReference>